<evidence type="ECO:0000256" key="1">
    <source>
        <dbReference type="SAM" id="MobiDB-lite"/>
    </source>
</evidence>
<reference evidence="2 3" key="1">
    <citation type="journal article" date="2015" name="PLoS Pathog.">
        <title>Leptomonas seymouri: Adaptations to the Dixenous Life Cycle Analyzed by Genome Sequencing, Transcriptome Profiling and Co-infection with Leishmania donovani.</title>
        <authorList>
            <person name="Kraeva N."/>
            <person name="Butenko A."/>
            <person name="Hlavacova J."/>
            <person name="Kostygov A."/>
            <person name="Myskova J."/>
            <person name="Grybchuk D."/>
            <person name="Lestinova T."/>
            <person name="Votypka J."/>
            <person name="Volf P."/>
            <person name="Opperdoes F."/>
            <person name="Flegontov P."/>
            <person name="Lukes J."/>
            <person name="Yurchenko V."/>
        </authorList>
    </citation>
    <scope>NUCLEOTIDE SEQUENCE [LARGE SCALE GENOMIC DNA]</scope>
    <source>
        <strain evidence="2 3">ATCC 30220</strain>
    </source>
</reference>
<accession>A0A0N0P264</accession>
<name>A0A0N0P264_LEPSE</name>
<organism evidence="2 3">
    <name type="scientific">Leptomonas seymouri</name>
    <dbReference type="NCBI Taxonomy" id="5684"/>
    <lineage>
        <taxon>Eukaryota</taxon>
        <taxon>Discoba</taxon>
        <taxon>Euglenozoa</taxon>
        <taxon>Kinetoplastea</taxon>
        <taxon>Metakinetoplastina</taxon>
        <taxon>Trypanosomatida</taxon>
        <taxon>Trypanosomatidae</taxon>
        <taxon>Leishmaniinae</taxon>
        <taxon>Leptomonas</taxon>
    </lineage>
</organism>
<dbReference type="Proteomes" id="UP000038009">
    <property type="component" value="Unassembled WGS sequence"/>
</dbReference>
<dbReference type="AlphaFoldDB" id="A0A0N0P264"/>
<comment type="caution">
    <text evidence="2">The sequence shown here is derived from an EMBL/GenBank/DDBJ whole genome shotgun (WGS) entry which is preliminary data.</text>
</comment>
<protein>
    <submittedName>
        <fullName evidence="2">Uncharacterized protein</fullName>
    </submittedName>
</protein>
<proteinExistence type="predicted"/>
<evidence type="ECO:0000313" key="2">
    <source>
        <dbReference type="EMBL" id="KPI82586.1"/>
    </source>
</evidence>
<evidence type="ECO:0000313" key="3">
    <source>
        <dbReference type="Proteomes" id="UP000038009"/>
    </source>
</evidence>
<feature type="region of interest" description="Disordered" evidence="1">
    <location>
        <begin position="105"/>
        <end position="127"/>
    </location>
</feature>
<gene>
    <name evidence="2" type="ORF">ABL78_8404</name>
</gene>
<dbReference type="EMBL" id="LJSK01000716">
    <property type="protein sequence ID" value="KPI82586.1"/>
    <property type="molecule type" value="Genomic_DNA"/>
</dbReference>
<dbReference type="VEuPathDB" id="TriTrypDB:Lsey_0717_0010"/>
<sequence>MLSRLTEPCAIPRRCRYASAETMPCIKLAAVTGLMRAYRLMTCRSVPPELYSHTRVTPPSADIEYPRGTSRLGCCSWICPLYIVCSTDFCRGVAPTTGVALRSSSDIGPGGASRMALATTGGTSRKG</sequence>
<keyword evidence="3" id="KW-1185">Reference proteome</keyword>